<dbReference type="HOGENOM" id="CLU_053514_3_0_0"/>
<gene>
    <name evidence="3" type="ORF">NIDE4067</name>
</gene>
<feature type="transmembrane region" description="Helical" evidence="1">
    <location>
        <begin position="20"/>
        <end position="39"/>
    </location>
</feature>
<dbReference type="GO" id="GO:0000270">
    <property type="term" value="P:peptidoglycan metabolic process"/>
    <property type="evidence" value="ECO:0007669"/>
    <property type="project" value="TreeGrafter"/>
</dbReference>
<proteinExistence type="predicted"/>
<keyword evidence="4" id="KW-1185">Reference proteome</keyword>
<organism evidence="3 4">
    <name type="scientific">Nitrospira defluvii</name>
    <dbReference type="NCBI Taxonomy" id="330214"/>
    <lineage>
        <taxon>Bacteria</taxon>
        <taxon>Pseudomonadati</taxon>
        <taxon>Nitrospirota</taxon>
        <taxon>Nitrospiria</taxon>
        <taxon>Nitrospirales</taxon>
        <taxon>Nitrospiraceae</taxon>
        <taxon>Nitrospira</taxon>
    </lineage>
</organism>
<evidence type="ECO:0000259" key="2">
    <source>
        <dbReference type="Pfam" id="PF02698"/>
    </source>
</evidence>
<dbReference type="EMBL" id="FP929003">
    <property type="protein sequence ID" value="CBK43736.1"/>
    <property type="molecule type" value="Genomic_DNA"/>
</dbReference>
<feature type="domain" description="DUF218" evidence="2">
    <location>
        <begin position="90"/>
        <end position="260"/>
    </location>
</feature>
<dbReference type="GO" id="GO:0043164">
    <property type="term" value="P:Gram-negative-bacterium-type cell wall biogenesis"/>
    <property type="evidence" value="ECO:0007669"/>
    <property type="project" value="TreeGrafter"/>
</dbReference>
<evidence type="ECO:0000313" key="4">
    <source>
        <dbReference type="Proteomes" id="UP000001660"/>
    </source>
</evidence>
<dbReference type="PANTHER" id="PTHR30336">
    <property type="entry name" value="INNER MEMBRANE PROTEIN, PROBABLE PERMEASE"/>
    <property type="match status" value="1"/>
</dbReference>
<accession>D8P8A4</accession>
<dbReference type="CDD" id="cd06259">
    <property type="entry name" value="YdcF-like"/>
    <property type="match status" value="1"/>
</dbReference>
<dbReference type="Proteomes" id="UP000001660">
    <property type="component" value="Chromosome"/>
</dbReference>
<dbReference type="InterPro" id="IPR051599">
    <property type="entry name" value="Cell_Envelope_Assoc"/>
</dbReference>
<keyword evidence="1" id="KW-0812">Transmembrane</keyword>
<dbReference type="eggNOG" id="COG1434">
    <property type="taxonomic scope" value="Bacteria"/>
</dbReference>
<dbReference type="GO" id="GO:0005886">
    <property type="term" value="C:plasma membrane"/>
    <property type="evidence" value="ECO:0007669"/>
    <property type="project" value="TreeGrafter"/>
</dbReference>
<dbReference type="Pfam" id="PF02698">
    <property type="entry name" value="DUF218"/>
    <property type="match status" value="1"/>
</dbReference>
<dbReference type="AlphaFoldDB" id="D8P8A4"/>
<sequence>MDLTPMWFGVYKALKYLLYPLSWILIAGLLALLTACLPVSPGRTTWVRRFLFLTVLLLLLTATPVLSLVYIALLETQYPSFLPASASKFDAVVVLAGGVFQKGSLRPADEVSDASRQRTSCGTDLWKQNLAPKLLLTGGDATVFRTGLMESHEMKRWAIRLGVPESAILTEEQSRTTYENAVQTKSMLGSGRILLVTAAYHLPRAVRLFEKQGFVVTPFPCGFESQHTPQQAWEQATLFDFLPTAKALLITSQAVDEVAGIIVYWLAGKL</sequence>
<reference evidence="3 4" key="1">
    <citation type="journal article" date="2010" name="Proc. Natl. Acad. Sci. U.S.A.">
        <title>A Nitrospira metagenome illuminates the physiology and evolution of globally important nitrite-oxidizing bacteria.</title>
        <authorList>
            <person name="Lucker S."/>
            <person name="Wagner M."/>
            <person name="Maixner F."/>
            <person name="Pelletier E."/>
            <person name="Koch H."/>
            <person name="Vacherie B."/>
            <person name="Rattei T."/>
            <person name="Sinninghe Damste J."/>
            <person name="Spieck E."/>
            <person name="Le Paslier D."/>
            <person name="Daims H."/>
        </authorList>
    </citation>
    <scope>NUCLEOTIDE SEQUENCE [LARGE SCALE GENOMIC DNA]</scope>
</reference>
<evidence type="ECO:0000256" key="1">
    <source>
        <dbReference type="SAM" id="Phobius"/>
    </source>
</evidence>
<evidence type="ECO:0000313" key="3">
    <source>
        <dbReference type="EMBL" id="CBK43736.1"/>
    </source>
</evidence>
<keyword evidence="1" id="KW-1133">Transmembrane helix</keyword>
<dbReference type="KEGG" id="nde:NIDE4067"/>
<dbReference type="OrthoDB" id="9782395at2"/>
<dbReference type="Gene3D" id="3.40.50.620">
    <property type="entry name" value="HUPs"/>
    <property type="match status" value="1"/>
</dbReference>
<name>D8P8A4_9BACT</name>
<dbReference type="InterPro" id="IPR003848">
    <property type="entry name" value="DUF218"/>
</dbReference>
<protein>
    <recommendedName>
        <fullName evidence="2">DUF218 domain-containing protein</fullName>
    </recommendedName>
</protein>
<keyword evidence="1" id="KW-0472">Membrane</keyword>
<dbReference type="InterPro" id="IPR014729">
    <property type="entry name" value="Rossmann-like_a/b/a_fold"/>
</dbReference>
<feature type="transmembrane region" description="Helical" evidence="1">
    <location>
        <begin position="51"/>
        <end position="73"/>
    </location>
</feature>
<dbReference type="PANTHER" id="PTHR30336:SF4">
    <property type="entry name" value="ENVELOPE BIOGENESIS FACTOR ELYC"/>
    <property type="match status" value="1"/>
</dbReference>